<reference evidence="2 3" key="1">
    <citation type="submission" date="2019-04" db="EMBL/GenBank/DDBJ databases">
        <title>Friends and foes A comparative genomics studyof 23 Aspergillus species from section Flavi.</title>
        <authorList>
            <consortium name="DOE Joint Genome Institute"/>
            <person name="Kjaerbolling I."/>
            <person name="Vesth T."/>
            <person name="Frisvad J.C."/>
            <person name="Nybo J.L."/>
            <person name="Theobald S."/>
            <person name="Kildgaard S."/>
            <person name="Isbrandt T."/>
            <person name="Kuo A."/>
            <person name="Sato A."/>
            <person name="Lyhne E.K."/>
            <person name="Kogle M.E."/>
            <person name="Wiebenga A."/>
            <person name="Kun R.S."/>
            <person name="Lubbers R.J."/>
            <person name="Makela M.R."/>
            <person name="Barry K."/>
            <person name="Chovatia M."/>
            <person name="Clum A."/>
            <person name="Daum C."/>
            <person name="Haridas S."/>
            <person name="He G."/>
            <person name="LaButti K."/>
            <person name="Lipzen A."/>
            <person name="Mondo S."/>
            <person name="Riley R."/>
            <person name="Salamov A."/>
            <person name="Simmons B.A."/>
            <person name="Magnuson J.K."/>
            <person name="Henrissat B."/>
            <person name="Mortensen U.H."/>
            <person name="Larsen T.O."/>
            <person name="Devries R.P."/>
            <person name="Grigoriev I.V."/>
            <person name="Machida M."/>
            <person name="Baker S.E."/>
            <person name="Andersen M.R."/>
        </authorList>
    </citation>
    <scope>NUCLEOTIDE SEQUENCE [LARGE SCALE GENOMIC DNA]</scope>
    <source>
        <strain evidence="2 3">IBT 29228</strain>
    </source>
</reference>
<proteinExistence type="predicted"/>
<dbReference type="AlphaFoldDB" id="A0A5N7BNZ4"/>
<feature type="transmembrane region" description="Helical" evidence="1">
    <location>
        <begin position="14"/>
        <end position="36"/>
    </location>
</feature>
<organism evidence="2 3">
    <name type="scientific">Aspergillus bertholletiae</name>
    <dbReference type="NCBI Taxonomy" id="1226010"/>
    <lineage>
        <taxon>Eukaryota</taxon>
        <taxon>Fungi</taxon>
        <taxon>Dikarya</taxon>
        <taxon>Ascomycota</taxon>
        <taxon>Pezizomycotina</taxon>
        <taxon>Eurotiomycetes</taxon>
        <taxon>Eurotiomycetidae</taxon>
        <taxon>Eurotiales</taxon>
        <taxon>Aspergillaceae</taxon>
        <taxon>Aspergillus</taxon>
        <taxon>Aspergillus subgen. Circumdati</taxon>
    </lineage>
</organism>
<sequence length="80" mass="9338">MEETLSRLLSANSLVMYLLSACLSFVLMKHIIMFIARLTGGQFFFHFHFQPKATHSYQYERAVSRAESRFILAKICRGLY</sequence>
<evidence type="ECO:0000313" key="2">
    <source>
        <dbReference type="EMBL" id="KAE8383556.1"/>
    </source>
</evidence>
<gene>
    <name evidence="2" type="ORF">BDV26DRAFT_251208</name>
</gene>
<name>A0A5N7BNZ4_9EURO</name>
<dbReference type="EMBL" id="ML736154">
    <property type="protein sequence ID" value="KAE8383556.1"/>
    <property type="molecule type" value="Genomic_DNA"/>
</dbReference>
<protein>
    <submittedName>
        <fullName evidence="2">Uncharacterized protein</fullName>
    </submittedName>
</protein>
<evidence type="ECO:0000256" key="1">
    <source>
        <dbReference type="SAM" id="Phobius"/>
    </source>
</evidence>
<keyword evidence="1" id="KW-1133">Transmembrane helix</keyword>
<keyword evidence="1" id="KW-0472">Membrane</keyword>
<dbReference type="Proteomes" id="UP000326198">
    <property type="component" value="Unassembled WGS sequence"/>
</dbReference>
<keyword evidence="3" id="KW-1185">Reference proteome</keyword>
<accession>A0A5N7BNZ4</accession>
<dbReference type="PROSITE" id="PS51257">
    <property type="entry name" value="PROKAR_LIPOPROTEIN"/>
    <property type="match status" value="1"/>
</dbReference>
<keyword evidence="1" id="KW-0812">Transmembrane</keyword>
<evidence type="ECO:0000313" key="3">
    <source>
        <dbReference type="Proteomes" id="UP000326198"/>
    </source>
</evidence>